<keyword evidence="2" id="KW-1185">Reference proteome</keyword>
<evidence type="ECO:0000313" key="2">
    <source>
        <dbReference type="Proteomes" id="UP000245754"/>
    </source>
</evidence>
<comment type="caution">
    <text evidence="1">The sequence shown here is derived from an EMBL/GenBank/DDBJ whole genome shotgun (WGS) entry which is preliminary data.</text>
</comment>
<dbReference type="EMBL" id="QGGT01000006">
    <property type="protein sequence ID" value="PWK32664.1"/>
    <property type="molecule type" value="Genomic_DNA"/>
</dbReference>
<proteinExistence type="predicted"/>
<organism evidence="1 2">
    <name type="scientific">Cupriavidus plantarum</name>
    <dbReference type="NCBI Taxonomy" id="942865"/>
    <lineage>
        <taxon>Bacteria</taxon>
        <taxon>Pseudomonadati</taxon>
        <taxon>Pseudomonadota</taxon>
        <taxon>Betaproteobacteria</taxon>
        <taxon>Burkholderiales</taxon>
        <taxon>Burkholderiaceae</taxon>
        <taxon>Cupriavidus</taxon>
    </lineage>
</organism>
<dbReference type="OrthoDB" id="8970860at2"/>
<protein>
    <submittedName>
        <fullName evidence="1">Uncharacterized protein</fullName>
    </submittedName>
</protein>
<dbReference type="AlphaFoldDB" id="A0A316EQG6"/>
<evidence type="ECO:0000313" key="1">
    <source>
        <dbReference type="EMBL" id="PWK32664.1"/>
    </source>
</evidence>
<dbReference type="GeneID" id="98344282"/>
<sequence>MFHLQAHDLVFLLPMALVGMLAMGAVPVAAKALKISCRCCGVIIGLMMGVLVLEVLPMLI</sequence>
<gene>
    <name evidence="1" type="ORF">C7419_10683</name>
</gene>
<reference evidence="1 2" key="1">
    <citation type="submission" date="2018-05" db="EMBL/GenBank/DDBJ databases">
        <title>Genomic Encyclopedia of Type Strains, Phase IV (KMG-V): Genome sequencing to study the core and pangenomes of soil and plant-associated prokaryotes.</title>
        <authorList>
            <person name="Whitman W."/>
        </authorList>
    </citation>
    <scope>NUCLEOTIDE SEQUENCE [LARGE SCALE GENOMIC DNA]</scope>
    <source>
        <strain evidence="1 2">SLV-132</strain>
    </source>
</reference>
<dbReference type="Proteomes" id="UP000245754">
    <property type="component" value="Unassembled WGS sequence"/>
</dbReference>
<name>A0A316EQG6_9BURK</name>
<accession>A0A316EQG6</accession>
<dbReference type="RefSeq" id="WP_109584955.1">
    <property type="nucleotide sequence ID" value="NZ_CAJPUX010000018.1"/>
</dbReference>